<dbReference type="SUPFAM" id="SSF46785">
    <property type="entry name" value="Winged helix' DNA-binding domain"/>
    <property type="match status" value="1"/>
</dbReference>
<organism evidence="2 3">
    <name type="scientific">Pyrobaculum oguniense (strain DSM 13380 / JCM 10595 / TE7)</name>
    <dbReference type="NCBI Taxonomy" id="698757"/>
    <lineage>
        <taxon>Archaea</taxon>
        <taxon>Thermoproteota</taxon>
        <taxon>Thermoprotei</taxon>
        <taxon>Thermoproteales</taxon>
        <taxon>Thermoproteaceae</taxon>
        <taxon>Pyrobaculum</taxon>
    </lineage>
</organism>
<gene>
    <name evidence="2" type="ordered locus">Pogu_1894</name>
</gene>
<protein>
    <submittedName>
        <fullName evidence="2">Sugar-specific transcriptional regulator TrmB</fullName>
    </submittedName>
</protein>
<accession>H6QAZ8</accession>
<keyword evidence="3" id="KW-1185">Reference proteome</keyword>
<dbReference type="InterPro" id="IPR036388">
    <property type="entry name" value="WH-like_DNA-bd_sf"/>
</dbReference>
<dbReference type="eggNOG" id="arCOG03748">
    <property type="taxonomic scope" value="Archaea"/>
</dbReference>
<dbReference type="HOGENOM" id="CLU_1792196_0_0_2"/>
<dbReference type="EMBL" id="CP003316">
    <property type="protein sequence ID" value="AFA39921.1"/>
    <property type="molecule type" value="Genomic_DNA"/>
</dbReference>
<feature type="region of interest" description="Disordered" evidence="1">
    <location>
        <begin position="137"/>
        <end position="156"/>
    </location>
</feature>
<evidence type="ECO:0000256" key="1">
    <source>
        <dbReference type="SAM" id="MobiDB-lite"/>
    </source>
</evidence>
<dbReference type="KEGG" id="pog:Pogu_1894"/>
<evidence type="ECO:0000313" key="2">
    <source>
        <dbReference type="EMBL" id="AFA39921.1"/>
    </source>
</evidence>
<dbReference type="Proteomes" id="UP000009062">
    <property type="component" value="Chromosome"/>
</dbReference>
<proteinExistence type="predicted"/>
<dbReference type="STRING" id="698757.Pogu_1894"/>
<reference evidence="2 3" key="1">
    <citation type="journal article" date="2012" name="Stand. Genomic Sci.">
        <title>Complete genome sequence of Pyrobaculum oguniense.</title>
        <authorList>
            <person name="Bernick D.L."/>
            <person name="Karplus K."/>
            <person name="Lui L.M."/>
            <person name="Coker J.K."/>
            <person name="Murphy J.N."/>
            <person name="Chan P.P."/>
            <person name="Cozen A.E."/>
            <person name="Lowe T.M."/>
        </authorList>
    </citation>
    <scope>NUCLEOTIDE SEQUENCE [LARGE SCALE GENOMIC DNA]</scope>
    <source>
        <strain evidence="2 3">TE7</strain>
    </source>
</reference>
<sequence length="156" mass="17150">MEFKAEYYVVLEALSRGGKTAEELAEVAGIEVHDAEAILSTLTAYGLVERREKGLIFRKEVYTLTDRGWEVLEKWRHEVRDKLQKAAELRREGLREEANELVAPLAPALPALLAMGMLDMALYSAALGAAVAAPEEAITEEDTSEVGDFGVGDDEL</sequence>
<evidence type="ECO:0000313" key="3">
    <source>
        <dbReference type="Proteomes" id="UP000009062"/>
    </source>
</evidence>
<dbReference type="AlphaFoldDB" id="H6QAZ8"/>
<dbReference type="InterPro" id="IPR036390">
    <property type="entry name" value="WH_DNA-bd_sf"/>
</dbReference>
<name>H6QAZ8_PYROT</name>
<dbReference type="Gene3D" id="1.10.10.10">
    <property type="entry name" value="Winged helix-like DNA-binding domain superfamily/Winged helix DNA-binding domain"/>
    <property type="match status" value="1"/>
</dbReference>